<feature type="compositionally biased region" description="Polar residues" evidence="1">
    <location>
        <begin position="415"/>
        <end position="428"/>
    </location>
</feature>
<dbReference type="Proteomes" id="UP000186601">
    <property type="component" value="Unassembled WGS sequence"/>
</dbReference>
<accession>A0A2R6NEF6</accession>
<comment type="caution">
    <text evidence="2">The sequence shown here is derived from an EMBL/GenBank/DDBJ whole genome shotgun (WGS) entry which is preliminary data.</text>
</comment>
<protein>
    <submittedName>
        <fullName evidence="2">Uncharacterized protein</fullName>
    </submittedName>
</protein>
<feature type="compositionally biased region" description="Polar residues" evidence="1">
    <location>
        <begin position="259"/>
        <end position="269"/>
    </location>
</feature>
<name>A0A2R6NEF6_9APHY</name>
<organism evidence="2 3">
    <name type="scientific">Hermanssonia centrifuga</name>
    <dbReference type="NCBI Taxonomy" id="98765"/>
    <lineage>
        <taxon>Eukaryota</taxon>
        <taxon>Fungi</taxon>
        <taxon>Dikarya</taxon>
        <taxon>Basidiomycota</taxon>
        <taxon>Agaricomycotina</taxon>
        <taxon>Agaricomycetes</taxon>
        <taxon>Polyporales</taxon>
        <taxon>Meruliaceae</taxon>
        <taxon>Hermanssonia</taxon>
    </lineage>
</organism>
<reference evidence="2 3" key="1">
    <citation type="submission" date="2018-02" db="EMBL/GenBank/DDBJ databases">
        <title>Genome sequence of the basidiomycete white-rot fungus Phlebia centrifuga.</title>
        <authorList>
            <person name="Granchi Z."/>
            <person name="Peng M."/>
            <person name="de Vries R.P."/>
            <person name="Hilden K."/>
            <person name="Makela M.R."/>
            <person name="Grigoriev I."/>
            <person name="Riley R."/>
        </authorList>
    </citation>
    <scope>NUCLEOTIDE SEQUENCE [LARGE SCALE GENOMIC DNA]</scope>
    <source>
        <strain evidence="2 3">FBCC195</strain>
    </source>
</reference>
<evidence type="ECO:0000313" key="3">
    <source>
        <dbReference type="Proteomes" id="UP000186601"/>
    </source>
</evidence>
<feature type="compositionally biased region" description="Low complexity" evidence="1">
    <location>
        <begin position="570"/>
        <end position="580"/>
    </location>
</feature>
<feature type="compositionally biased region" description="Basic and acidic residues" evidence="1">
    <location>
        <begin position="369"/>
        <end position="386"/>
    </location>
</feature>
<dbReference type="EMBL" id="MLYV02001330">
    <property type="protein sequence ID" value="PSR70760.1"/>
    <property type="molecule type" value="Genomic_DNA"/>
</dbReference>
<evidence type="ECO:0000313" key="2">
    <source>
        <dbReference type="EMBL" id="PSR70760.1"/>
    </source>
</evidence>
<feature type="region of interest" description="Disordered" evidence="1">
    <location>
        <begin position="193"/>
        <end position="620"/>
    </location>
</feature>
<gene>
    <name evidence="2" type="ORF">PHLCEN_2v13380</name>
</gene>
<dbReference type="AlphaFoldDB" id="A0A2R6NEF6"/>
<sequence>MSWTLADPECDIAVTGTVVNDPVRGEAFETVFAFRETPYVPRPSLCAAPYRTTKATEPLSRRTLPPRSVSRAPKLLSSRSLPSRTTVISNHPIDLATRPSSSTVASTSASEAAVPSVPNAETTSTIKSLVDMLAGADKNPEILATLASIDATANGQKPSTNLMLIEALSKLLYPALVAPGLPSNTRQAVSATLTGAPLSRSSSSKQPSRATREGSDDEIVVLDKENINPSAFKRRRSEKDALFDPPSSSADPEPLSSVLAVNTNTARASTNRKRTLSDFMDERDRERERTRKRTTSQSGISRKPSLSKKSAGFNFVPAHAKSDSVAEPGPSRSRNAGHNVPASSPPRQMNRRPYVTPAWAITDTATQPRFKEGFGAKEEKNEDGKISRKLSRKSTVDGLRRRKSKTSTSRDENVSEPTEQPRSNSRISGTLPAPALSAPRPMPWLPSTDPVPNSDAIQPVVAHSSDSFFCPSSDRPSTPSSIPEPPSTPSRPRTYSAQDSAVDDLFGSPLFTPVGKRRSPVSGATKKPLSLHKSPLFSPARRYSVRHPVSPLRRKSHPLALADDADDDGASPSSSLPVASDSEDDVAPRSPPRPVEPHWSIDLPPSSPPPPSSPMLSPCGDELVQEDLTVRLPAPPTVSPRRRMAPHDADPFAFFAGTDPETESSSDTTLALEGFENVFTSDGFLAAAPIVPQSGISSSTDLADFFTEPTMVGTEGDALATDGSPEDFSFEQFWDSMKGLLDQSATEGWQQNLDETVDPSLLSRPVDAAVDVTVDTVRLAQDDQTLYSGCLL</sequence>
<dbReference type="OrthoDB" id="3199820at2759"/>
<keyword evidence="3" id="KW-1185">Reference proteome</keyword>
<feature type="compositionally biased region" description="Polar residues" evidence="1">
    <location>
        <begin position="332"/>
        <end position="347"/>
    </location>
</feature>
<proteinExistence type="predicted"/>
<evidence type="ECO:0000256" key="1">
    <source>
        <dbReference type="SAM" id="MobiDB-lite"/>
    </source>
</evidence>
<feature type="compositionally biased region" description="Basic and acidic residues" evidence="1">
    <location>
        <begin position="280"/>
        <end position="289"/>
    </location>
</feature>